<proteinExistence type="predicted"/>
<dbReference type="EMBL" id="HBIP01018446">
    <property type="protein sequence ID" value="CAE0495820.1"/>
    <property type="molecule type" value="Transcribed_RNA"/>
</dbReference>
<name>A0A7S3QX00_DUNTE</name>
<dbReference type="AlphaFoldDB" id="A0A7S3QX00"/>
<organism evidence="1">
    <name type="scientific">Dunaliella tertiolecta</name>
    <name type="common">Green alga</name>
    <dbReference type="NCBI Taxonomy" id="3047"/>
    <lineage>
        <taxon>Eukaryota</taxon>
        <taxon>Viridiplantae</taxon>
        <taxon>Chlorophyta</taxon>
        <taxon>core chlorophytes</taxon>
        <taxon>Chlorophyceae</taxon>
        <taxon>CS clade</taxon>
        <taxon>Chlamydomonadales</taxon>
        <taxon>Dunaliellaceae</taxon>
        <taxon>Dunaliella</taxon>
    </lineage>
</organism>
<evidence type="ECO:0000313" key="1">
    <source>
        <dbReference type="EMBL" id="CAE0495820.1"/>
    </source>
</evidence>
<reference evidence="1" key="1">
    <citation type="submission" date="2021-01" db="EMBL/GenBank/DDBJ databases">
        <authorList>
            <person name="Corre E."/>
            <person name="Pelletier E."/>
            <person name="Niang G."/>
            <person name="Scheremetjew M."/>
            <person name="Finn R."/>
            <person name="Kale V."/>
            <person name="Holt S."/>
            <person name="Cochrane G."/>
            <person name="Meng A."/>
            <person name="Brown T."/>
            <person name="Cohen L."/>
        </authorList>
    </citation>
    <scope>NUCLEOTIDE SEQUENCE</scope>
    <source>
        <strain evidence="1">CCMP1320</strain>
    </source>
</reference>
<accession>A0A7S3QX00</accession>
<protein>
    <submittedName>
        <fullName evidence="1">Uncharacterized protein</fullName>
    </submittedName>
</protein>
<sequence length="182" mass="20362">MPALHFDINICRREVTTTWQVTTVLICSHLVVCAEDFACRVVADGKMTMLEVKIDGGGAGCAAERSKNMSQWWVDWIKRLGADVFDDLNGRSQASPIAPPGCVFIQIGQVIVSEKDFTSFTSASGKKLDPVKTEEGFHFELHTMVLNGKARYWVYINEPFILEGGGKWRRMENKTFTSCGTY</sequence>
<gene>
    <name evidence="1" type="ORF">DTER00134_LOCUS10893</name>
</gene>